<name>A0A8C5MHF8_9ANUR</name>
<evidence type="ECO:0000259" key="11">
    <source>
        <dbReference type="PROSITE" id="PS50119"/>
    </source>
</evidence>
<dbReference type="Pfam" id="PF13445">
    <property type="entry name" value="zf-RING_UBOX"/>
    <property type="match status" value="1"/>
</dbReference>
<accession>A0A8C5MHF8</accession>
<feature type="domain" description="B box-type" evidence="11">
    <location>
        <begin position="176"/>
        <end position="217"/>
    </location>
</feature>
<dbReference type="CDD" id="cd16597">
    <property type="entry name" value="RING-HC_TRIM25_C-IV"/>
    <property type="match status" value="1"/>
</dbReference>
<evidence type="ECO:0000256" key="6">
    <source>
        <dbReference type="ARBA" id="ARBA00022859"/>
    </source>
</evidence>
<dbReference type="Gene3D" id="2.60.120.920">
    <property type="match status" value="1"/>
</dbReference>
<evidence type="ECO:0000256" key="8">
    <source>
        <dbReference type="PROSITE-ProRule" id="PRU00024"/>
    </source>
</evidence>
<evidence type="ECO:0000259" key="10">
    <source>
        <dbReference type="PROSITE" id="PS50089"/>
    </source>
</evidence>
<protein>
    <submittedName>
        <fullName evidence="13">Uncharacterized protein</fullName>
    </submittedName>
</protein>
<dbReference type="Proteomes" id="UP000694569">
    <property type="component" value="Unplaced"/>
</dbReference>
<dbReference type="SUPFAM" id="SSF49899">
    <property type="entry name" value="Concanavalin A-like lectins/glucanases"/>
    <property type="match status" value="1"/>
</dbReference>
<evidence type="ECO:0000259" key="12">
    <source>
        <dbReference type="PROSITE" id="PS50188"/>
    </source>
</evidence>
<dbReference type="Gene3D" id="3.30.40.10">
    <property type="entry name" value="Zinc/RING finger domain, C3HC4 (zinc finger)"/>
    <property type="match status" value="1"/>
</dbReference>
<dbReference type="SUPFAM" id="SSF57845">
    <property type="entry name" value="B-box zinc-binding domain"/>
    <property type="match status" value="1"/>
</dbReference>
<evidence type="ECO:0000256" key="1">
    <source>
        <dbReference type="ARBA" id="ARBA00022588"/>
    </source>
</evidence>
<dbReference type="SMART" id="SM00184">
    <property type="entry name" value="RING"/>
    <property type="match status" value="1"/>
</dbReference>
<dbReference type="Pfam" id="PF00622">
    <property type="entry name" value="SPRY"/>
    <property type="match status" value="1"/>
</dbReference>
<dbReference type="InterPro" id="IPR001870">
    <property type="entry name" value="B30.2/SPRY"/>
</dbReference>
<feature type="domain" description="B30.2/SPRY" evidence="12">
    <location>
        <begin position="397"/>
        <end position="585"/>
    </location>
</feature>
<dbReference type="GO" id="GO:0005737">
    <property type="term" value="C:cytoplasm"/>
    <property type="evidence" value="ECO:0007669"/>
    <property type="project" value="UniProtKB-ARBA"/>
</dbReference>
<dbReference type="InterPro" id="IPR003649">
    <property type="entry name" value="Bbox_C"/>
</dbReference>
<sequence>MSMPLHELACPHAVCGMWKKHSLLSEKRSKFHIHFLFVFPAMASADLGDELSCSICLSIYTDPVTLPCGHSFCTTCIGRVLDTQDRARVYTCPECRAEFQERPALEKNRKLRNIAERFRSANPEQEKTGIRCTHCLQSPVLAVKTCLHCEASLCENHLRIHSKSPEHVLTEPTASLENRRCSVHKEILRYYCCEDTVCICVSCSLAGKHKGHQVETLSEAAEKKKETMINILQKMSSKREKAEKRVQSLEELKRKVQEKAAGVTKDVTALIKDIRKRLEILEQRVLSEISRQEAQVSRRVSDLIRQLEIKKEELSKKMVDIEELFDMKDPLTVLQEWKSYRAANYCDAEEDTERCDIKVHDAGDLDVGLISVTLHSGLAGIVTGVKRQRRVPAASDMSLDVNTASDMLLDVNTAADMLLDVNTAGNYISLSGDLKTVSWPDINRNRPEKTDRFECGQVLSSRGFSSGRHYWEAEGSETGWWEVGMTYPSIERKGALQCIGENNKSWCLWRNNNNQYSVRHDRKLIQLPHPPSCRRFGMFLDYEAGRLSFYELCDPIRHLQTFNATFTEPLHAAFCVFRDNAWVRI</sequence>
<evidence type="ECO:0000313" key="13">
    <source>
        <dbReference type="Ensembl" id="ENSLLEP00000013238.1"/>
    </source>
</evidence>
<dbReference type="InterPro" id="IPR017907">
    <property type="entry name" value="Znf_RING_CS"/>
</dbReference>
<evidence type="ECO:0000256" key="3">
    <source>
        <dbReference type="ARBA" id="ARBA00022771"/>
    </source>
</evidence>
<dbReference type="InterPro" id="IPR051051">
    <property type="entry name" value="E3_ubiq-ligase_TRIM/RNF"/>
</dbReference>
<reference evidence="13" key="2">
    <citation type="submission" date="2025-09" db="UniProtKB">
        <authorList>
            <consortium name="Ensembl"/>
        </authorList>
    </citation>
    <scope>IDENTIFICATION</scope>
</reference>
<dbReference type="PANTHER" id="PTHR25465">
    <property type="entry name" value="B-BOX DOMAIN CONTAINING"/>
    <property type="match status" value="1"/>
</dbReference>
<dbReference type="Pfam" id="PF00643">
    <property type="entry name" value="zf-B_box"/>
    <property type="match status" value="1"/>
</dbReference>
<dbReference type="GO" id="GO:0045087">
    <property type="term" value="P:innate immune response"/>
    <property type="evidence" value="ECO:0007669"/>
    <property type="project" value="UniProtKB-KW"/>
</dbReference>
<evidence type="ECO:0000256" key="9">
    <source>
        <dbReference type="SAM" id="Coils"/>
    </source>
</evidence>
<dbReference type="SMART" id="SM00589">
    <property type="entry name" value="PRY"/>
    <property type="match status" value="1"/>
</dbReference>
<keyword evidence="1" id="KW-0399">Innate immunity</keyword>
<dbReference type="SMART" id="SM00449">
    <property type="entry name" value="SPRY"/>
    <property type="match status" value="1"/>
</dbReference>
<dbReference type="InterPro" id="IPR003877">
    <property type="entry name" value="SPRY_dom"/>
</dbReference>
<dbReference type="SUPFAM" id="SSF57850">
    <property type="entry name" value="RING/U-box"/>
    <property type="match status" value="1"/>
</dbReference>
<dbReference type="InterPro" id="IPR001841">
    <property type="entry name" value="Znf_RING"/>
</dbReference>
<dbReference type="Pfam" id="PF13765">
    <property type="entry name" value="PRY"/>
    <property type="match status" value="1"/>
</dbReference>
<dbReference type="Pfam" id="PF25600">
    <property type="entry name" value="TRIM_CC"/>
    <property type="match status" value="1"/>
</dbReference>
<dbReference type="PROSITE" id="PS50089">
    <property type="entry name" value="ZF_RING_2"/>
    <property type="match status" value="1"/>
</dbReference>
<dbReference type="PROSITE" id="PS50119">
    <property type="entry name" value="ZF_BBOX"/>
    <property type="match status" value="1"/>
</dbReference>
<dbReference type="SMART" id="SM00502">
    <property type="entry name" value="BBC"/>
    <property type="match status" value="1"/>
</dbReference>
<dbReference type="PRINTS" id="PR01407">
    <property type="entry name" value="BUTYPHLNCDUF"/>
</dbReference>
<evidence type="ECO:0000256" key="2">
    <source>
        <dbReference type="ARBA" id="ARBA00022723"/>
    </source>
</evidence>
<dbReference type="AlphaFoldDB" id="A0A8C5MHF8"/>
<keyword evidence="2" id="KW-0479">Metal-binding</keyword>
<dbReference type="PROSITE" id="PS50188">
    <property type="entry name" value="B302_SPRY"/>
    <property type="match status" value="1"/>
</dbReference>
<dbReference type="Gene3D" id="3.30.160.60">
    <property type="entry name" value="Classic Zinc Finger"/>
    <property type="match status" value="1"/>
</dbReference>
<feature type="domain" description="RING-type" evidence="10">
    <location>
        <begin position="53"/>
        <end position="96"/>
    </location>
</feature>
<keyword evidence="5" id="KW-0862">Zinc</keyword>
<evidence type="ECO:0000256" key="7">
    <source>
        <dbReference type="ARBA" id="ARBA00023054"/>
    </source>
</evidence>
<organism evidence="13 14">
    <name type="scientific">Leptobrachium leishanense</name>
    <name type="common">Leishan spiny toad</name>
    <dbReference type="NCBI Taxonomy" id="445787"/>
    <lineage>
        <taxon>Eukaryota</taxon>
        <taxon>Metazoa</taxon>
        <taxon>Chordata</taxon>
        <taxon>Craniata</taxon>
        <taxon>Vertebrata</taxon>
        <taxon>Euteleostomi</taxon>
        <taxon>Amphibia</taxon>
        <taxon>Batrachia</taxon>
        <taxon>Anura</taxon>
        <taxon>Pelobatoidea</taxon>
        <taxon>Megophryidae</taxon>
        <taxon>Leptobrachium</taxon>
    </lineage>
</organism>
<dbReference type="InterPro" id="IPR013083">
    <property type="entry name" value="Znf_RING/FYVE/PHD"/>
</dbReference>
<dbReference type="PROSITE" id="PS00518">
    <property type="entry name" value="ZF_RING_1"/>
    <property type="match status" value="1"/>
</dbReference>
<dbReference type="CDD" id="cd12891">
    <property type="entry name" value="SPRY_PRY_C-I_2"/>
    <property type="match status" value="1"/>
</dbReference>
<evidence type="ECO:0000256" key="4">
    <source>
        <dbReference type="ARBA" id="ARBA00022786"/>
    </source>
</evidence>
<keyword evidence="7 9" id="KW-0175">Coiled coil</keyword>
<dbReference type="SMART" id="SM00336">
    <property type="entry name" value="BBOX"/>
    <property type="match status" value="1"/>
</dbReference>
<reference evidence="13" key="1">
    <citation type="submission" date="2025-08" db="UniProtKB">
        <authorList>
            <consortium name="Ensembl"/>
        </authorList>
    </citation>
    <scope>IDENTIFICATION</scope>
</reference>
<dbReference type="OrthoDB" id="6105938at2759"/>
<keyword evidence="6" id="KW-0391">Immunity</keyword>
<dbReference type="InterPro" id="IPR043136">
    <property type="entry name" value="B30.2/SPRY_sf"/>
</dbReference>
<dbReference type="InterPro" id="IPR058030">
    <property type="entry name" value="TRIM8/14/16/25/29/45/65_CC"/>
</dbReference>
<keyword evidence="14" id="KW-1185">Reference proteome</keyword>
<evidence type="ECO:0000256" key="5">
    <source>
        <dbReference type="ARBA" id="ARBA00022833"/>
    </source>
</evidence>
<dbReference type="CDD" id="cd19769">
    <property type="entry name" value="Bbox2_TRIM16-like"/>
    <property type="match status" value="1"/>
</dbReference>
<dbReference type="InterPro" id="IPR013320">
    <property type="entry name" value="ConA-like_dom_sf"/>
</dbReference>
<proteinExistence type="predicted"/>
<dbReference type="GeneTree" id="ENSGT01030000234583"/>
<dbReference type="PANTHER" id="PTHR25465:SF41">
    <property type="entry name" value="E3 UBIQUITIN-PROTEIN LIGASE RNF135"/>
    <property type="match status" value="1"/>
</dbReference>
<dbReference type="InterPro" id="IPR000315">
    <property type="entry name" value="Znf_B-box"/>
</dbReference>
<keyword evidence="4" id="KW-0833">Ubl conjugation pathway</keyword>
<dbReference type="GO" id="GO:0008270">
    <property type="term" value="F:zinc ion binding"/>
    <property type="evidence" value="ECO:0007669"/>
    <property type="project" value="UniProtKB-KW"/>
</dbReference>
<keyword evidence="3 8" id="KW-0863">Zinc-finger</keyword>
<dbReference type="Ensembl" id="ENSLLET00000013757.1">
    <property type="protein sequence ID" value="ENSLLEP00000013238.1"/>
    <property type="gene ID" value="ENSLLEG00000008375.1"/>
</dbReference>
<evidence type="ECO:0000313" key="14">
    <source>
        <dbReference type="Proteomes" id="UP000694569"/>
    </source>
</evidence>
<feature type="coiled-coil region" evidence="9">
    <location>
        <begin position="225"/>
        <end position="324"/>
    </location>
</feature>
<dbReference type="InterPro" id="IPR003879">
    <property type="entry name" value="Butyrophylin_SPRY"/>
</dbReference>
<dbReference type="InterPro" id="IPR006574">
    <property type="entry name" value="PRY"/>
</dbReference>
<dbReference type="InterPro" id="IPR027370">
    <property type="entry name" value="Znf-RING_euk"/>
</dbReference>